<dbReference type="PANTHER" id="PTHR43877">
    <property type="entry name" value="AMINOALKYLPHOSPHONATE N-ACETYLTRANSFERASE-RELATED-RELATED"/>
    <property type="match status" value="1"/>
</dbReference>
<dbReference type="RefSeq" id="WP_127096194.1">
    <property type="nucleotide sequence ID" value="NZ_CP031423.1"/>
</dbReference>
<sequence>MRVRRILATDAERVRALRLEALDDPAAGLAFHETRETAEARPESFWTDRAITGSLGDDSAQYIAEDGARWVGTATVLAARSGRGALLVGVFVSADHRGAGVLDALVDAAGEWARARGADEIGLEVHVDNHRAQAAYRRLGFTPTGVTVTGPNGQELAMTRPLAG</sequence>
<evidence type="ECO:0000256" key="1">
    <source>
        <dbReference type="ARBA" id="ARBA00022679"/>
    </source>
</evidence>
<dbReference type="EC" id="2.3.1.189" evidence="4"/>
<dbReference type="PROSITE" id="PS51186">
    <property type="entry name" value="GNAT"/>
    <property type="match status" value="1"/>
</dbReference>
<dbReference type="InterPro" id="IPR000182">
    <property type="entry name" value="GNAT_dom"/>
</dbReference>
<dbReference type="EMBL" id="CP031423">
    <property type="protein sequence ID" value="AZS37663.1"/>
    <property type="molecule type" value="Genomic_DNA"/>
</dbReference>
<keyword evidence="2 4" id="KW-0012">Acyltransferase</keyword>
<dbReference type="PANTHER" id="PTHR43877:SF1">
    <property type="entry name" value="ACETYLTRANSFERASE"/>
    <property type="match status" value="1"/>
</dbReference>
<evidence type="ECO:0000313" key="5">
    <source>
        <dbReference type="Proteomes" id="UP000276888"/>
    </source>
</evidence>
<dbReference type="Proteomes" id="UP000276888">
    <property type="component" value="Chromosome"/>
</dbReference>
<gene>
    <name evidence="4" type="primary">mshD_2</name>
    <name evidence="4" type="ORF">CVS47_02304</name>
</gene>
<dbReference type="GO" id="GO:0035447">
    <property type="term" value="F:mycothiol synthase activity"/>
    <property type="evidence" value="ECO:0007669"/>
    <property type="project" value="UniProtKB-EC"/>
</dbReference>
<evidence type="ECO:0000256" key="2">
    <source>
        <dbReference type="ARBA" id="ARBA00023315"/>
    </source>
</evidence>
<evidence type="ECO:0000313" key="4">
    <source>
        <dbReference type="EMBL" id="AZS37663.1"/>
    </source>
</evidence>
<dbReference type="SUPFAM" id="SSF55729">
    <property type="entry name" value="Acyl-CoA N-acyltransferases (Nat)"/>
    <property type="match status" value="1"/>
</dbReference>
<reference evidence="4 5" key="1">
    <citation type="submission" date="2018-08" db="EMBL/GenBank/DDBJ databases">
        <title>Microbacterium lemovicicum sp. nov., a bacterium isolated from a natural uranium-rich soil.</title>
        <authorList>
            <person name="ORTET P."/>
        </authorList>
    </citation>
    <scope>NUCLEOTIDE SEQUENCE [LARGE SCALE GENOMIC DNA]</scope>
    <source>
        <strain evidence="4 5">Viu22</strain>
    </source>
</reference>
<name>A0A3S9WC81_9MICO</name>
<dbReference type="Pfam" id="PF00583">
    <property type="entry name" value="Acetyltransf_1"/>
    <property type="match status" value="1"/>
</dbReference>
<dbReference type="KEGG" id="mlv:CVS47_02304"/>
<dbReference type="InterPro" id="IPR050832">
    <property type="entry name" value="Bact_Acetyltransf"/>
</dbReference>
<keyword evidence="1 4" id="KW-0808">Transferase</keyword>
<dbReference type="Gene3D" id="3.40.630.30">
    <property type="match status" value="1"/>
</dbReference>
<feature type="domain" description="N-acetyltransferase" evidence="3">
    <location>
        <begin position="1"/>
        <end position="163"/>
    </location>
</feature>
<dbReference type="InterPro" id="IPR016181">
    <property type="entry name" value="Acyl_CoA_acyltransferase"/>
</dbReference>
<accession>A0A3S9WC81</accession>
<dbReference type="OrthoDB" id="9799092at2"/>
<dbReference type="AlphaFoldDB" id="A0A3S9WC81"/>
<keyword evidence="5" id="KW-1185">Reference proteome</keyword>
<evidence type="ECO:0000259" key="3">
    <source>
        <dbReference type="PROSITE" id="PS51186"/>
    </source>
</evidence>
<organism evidence="4 5">
    <name type="scientific">Microbacterium lemovicicum</name>
    <dbReference type="NCBI Taxonomy" id="1072463"/>
    <lineage>
        <taxon>Bacteria</taxon>
        <taxon>Bacillati</taxon>
        <taxon>Actinomycetota</taxon>
        <taxon>Actinomycetes</taxon>
        <taxon>Micrococcales</taxon>
        <taxon>Microbacteriaceae</taxon>
        <taxon>Microbacterium</taxon>
    </lineage>
</organism>
<dbReference type="CDD" id="cd04301">
    <property type="entry name" value="NAT_SF"/>
    <property type="match status" value="1"/>
</dbReference>
<protein>
    <submittedName>
        <fullName evidence="4">Mycothiol acetyltransferase</fullName>
        <ecNumber evidence="4">2.3.1.189</ecNumber>
    </submittedName>
</protein>
<proteinExistence type="predicted"/>